<dbReference type="PANTHER" id="PTHR37820">
    <property type="entry name" value="CELL DIVISION PROTEIN DIVIB"/>
    <property type="match status" value="1"/>
</dbReference>
<dbReference type="PROSITE" id="PS51779">
    <property type="entry name" value="POTRA"/>
    <property type="match status" value="1"/>
</dbReference>
<keyword evidence="2 8" id="KW-1003">Cell membrane</keyword>
<name>A0ABT9VUG2_9BACI</name>
<evidence type="ECO:0000256" key="7">
    <source>
        <dbReference type="ARBA" id="ARBA00023306"/>
    </source>
</evidence>
<evidence type="ECO:0000313" key="11">
    <source>
        <dbReference type="Proteomes" id="UP001235840"/>
    </source>
</evidence>
<evidence type="ECO:0000256" key="6">
    <source>
        <dbReference type="ARBA" id="ARBA00023136"/>
    </source>
</evidence>
<reference evidence="10 11" key="1">
    <citation type="submission" date="2023-07" db="EMBL/GenBank/DDBJ databases">
        <title>Genomic Encyclopedia of Type Strains, Phase IV (KMG-IV): sequencing the most valuable type-strain genomes for metagenomic binning, comparative biology and taxonomic classification.</title>
        <authorList>
            <person name="Goeker M."/>
        </authorList>
    </citation>
    <scope>NUCLEOTIDE SEQUENCE [LARGE SCALE GENOMIC DNA]</scope>
    <source>
        <strain evidence="10 11">DSM 12751</strain>
    </source>
</reference>
<dbReference type="GO" id="GO:0051301">
    <property type="term" value="P:cell division"/>
    <property type="evidence" value="ECO:0007669"/>
    <property type="project" value="UniProtKB-KW"/>
</dbReference>
<keyword evidence="7 8" id="KW-0131">Cell cycle</keyword>
<evidence type="ECO:0000256" key="5">
    <source>
        <dbReference type="ARBA" id="ARBA00022989"/>
    </source>
</evidence>
<comment type="similarity">
    <text evidence="8">Belongs to the FtsQ/DivIB family. DivIB subfamily.</text>
</comment>
<keyword evidence="3 8" id="KW-0132">Cell division</keyword>
<dbReference type="RefSeq" id="WP_307390482.1">
    <property type="nucleotide sequence ID" value="NZ_BAAADK010000018.1"/>
</dbReference>
<dbReference type="InterPro" id="IPR026580">
    <property type="entry name" value="DivIB"/>
</dbReference>
<keyword evidence="11" id="KW-1185">Reference proteome</keyword>
<feature type="domain" description="POTRA" evidence="9">
    <location>
        <begin position="49"/>
        <end position="117"/>
    </location>
</feature>
<dbReference type="Proteomes" id="UP001235840">
    <property type="component" value="Unassembled WGS sequence"/>
</dbReference>
<dbReference type="InterPro" id="IPR005548">
    <property type="entry name" value="Cell_div_FtsQ/DivIB_C"/>
</dbReference>
<evidence type="ECO:0000313" key="10">
    <source>
        <dbReference type="EMBL" id="MDQ0164609.1"/>
    </source>
</evidence>
<dbReference type="Gene3D" id="3.10.20.310">
    <property type="entry name" value="membrane protein fhac"/>
    <property type="match status" value="1"/>
</dbReference>
<evidence type="ECO:0000256" key="4">
    <source>
        <dbReference type="ARBA" id="ARBA00022692"/>
    </source>
</evidence>
<feature type="transmembrane region" description="Helical" evidence="8">
    <location>
        <begin position="26"/>
        <end position="44"/>
    </location>
</feature>
<protein>
    <recommendedName>
        <fullName evidence="8">Cell division protein DivIB</fullName>
    </recommendedName>
</protein>
<dbReference type="Pfam" id="PF08478">
    <property type="entry name" value="POTRA_1"/>
    <property type="match status" value="1"/>
</dbReference>
<dbReference type="HAMAP" id="MF_00912">
    <property type="entry name" value="DivIB"/>
    <property type="match status" value="1"/>
</dbReference>
<dbReference type="InterPro" id="IPR050487">
    <property type="entry name" value="FtsQ_DivIB"/>
</dbReference>
<keyword evidence="6 8" id="KW-0472">Membrane</keyword>
<proteinExistence type="inferred from homology"/>
<dbReference type="Gene3D" id="3.40.50.10960">
    <property type="match status" value="1"/>
</dbReference>
<dbReference type="Pfam" id="PF03799">
    <property type="entry name" value="FtsQ_DivIB_C"/>
    <property type="match status" value="1"/>
</dbReference>
<evidence type="ECO:0000256" key="1">
    <source>
        <dbReference type="ARBA" id="ARBA00004370"/>
    </source>
</evidence>
<evidence type="ECO:0000259" key="9">
    <source>
        <dbReference type="PROSITE" id="PS51779"/>
    </source>
</evidence>
<dbReference type="InterPro" id="IPR013685">
    <property type="entry name" value="POTRA_FtsQ_type"/>
</dbReference>
<keyword evidence="5 8" id="KW-1133">Transmembrane helix</keyword>
<evidence type="ECO:0000256" key="2">
    <source>
        <dbReference type="ARBA" id="ARBA00022475"/>
    </source>
</evidence>
<evidence type="ECO:0000256" key="3">
    <source>
        <dbReference type="ARBA" id="ARBA00022618"/>
    </source>
</evidence>
<comment type="function">
    <text evidence="8">Cell division protein that may be involved in stabilizing or promoting the assembly of the division complex.</text>
</comment>
<organism evidence="10 11">
    <name type="scientific">Caldalkalibacillus horti</name>
    <dbReference type="NCBI Taxonomy" id="77523"/>
    <lineage>
        <taxon>Bacteria</taxon>
        <taxon>Bacillati</taxon>
        <taxon>Bacillota</taxon>
        <taxon>Bacilli</taxon>
        <taxon>Bacillales</taxon>
        <taxon>Bacillaceae</taxon>
        <taxon>Caldalkalibacillus</taxon>
    </lineage>
</organism>
<dbReference type="EMBL" id="JAUSTY010000002">
    <property type="protein sequence ID" value="MDQ0164609.1"/>
    <property type="molecule type" value="Genomic_DNA"/>
</dbReference>
<comment type="subcellular location">
    <subcellularLocation>
        <location evidence="8">Cell membrane</location>
        <topology evidence="8">Single-pass type II membrane protein</topology>
    </subcellularLocation>
    <subcellularLocation>
        <location evidence="1">Membrane</location>
    </subcellularLocation>
    <text evidence="8">Localizes to the division septum.</text>
</comment>
<comment type="caution">
    <text evidence="10">The sequence shown here is derived from an EMBL/GenBank/DDBJ whole genome shotgun (WGS) entry which is preliminary data.</text>
</comment>
<dbReference type="InterPro" id="IPR034746">
    <property type="entry name" value="POTRA"/>
</dbReference>
<keyword evidence="4 8" id="KW-0812">Transmembrane</keyword>
<dbReference type="PANTHER" id="PTHR37820:SF1">
    <property type="entry name" value="CELL DIVISION PROTEIN FTSQ"/>
    <property type="match status" value="1"/>
</dbReference>
<sequence>MNNNKVIYDDRIPKLKEQRKLKSNKVFILLIFLFFALILLILFFQSPLSKLATIEISGNALLSDGEVVQAAEIQSGMSYFQFSKNGLEQKIAQMVQVEEVHVERVFPNHLYIEITELPVVAFWLQEQNLYPILSSGHIIFQEAWTDHRVQQPILTGWSTKEGIIELSKELDYLSDYVSNQISEITLTPIDSDPYRLTLYMEDGNEVRTSIRKFAERMNLYPDFVEEINSNGELTGIYHLFDAIWFEDPMLDEGESGESGAEGAS</sequence>
<accession>A0ABT9VUG2</accession>
<gene>
    <name evidence="8" type="primary">divIB</name>
    <name evidence="10" type="ORF">J2S11_000509</name>
</gene>
<evidence type="ECO:0000256" key="8">
    <source>
        <dbReference type="HAMAP-Rule" id="MF_00912"/>
    </source>
</evidence>